<dbReference type="InParanoid" id="A0A6J2RPP4"/>
<evidence type="ECO:0000256" key="4">
    <source>
        <dbReference type="ARBA" id="ARBA00022490"/>
    </source>
</evidence>
<keyword evidence="4" id="KW-0963">Cytoplasm</keyword>
<organism evidence="7 8">
    <name type="scientific">Cottoperca gobio</name>
    <name type="common">Frogmouth</name>
    <name type="synonym">Aphritis gobio</name>
    <dbReference type="NCBI Taxonomy" id="56716"/>
    <lineage>
        <taxon>Eukaryota</taxon>
        <taxon>Metazoa</taxon>
        <taxon>Chordata</taxon>
        <taxon>Craniata</taxon>
        <taxon>Vertebrata</taxon>
        <taxon>Euteleostomi</taxon>
        <taxon>Actinopterygii</taxon>
        <taxon>Neopterygii</taxon>
        <taxon>Teleostei</taxon>
        <taxon>Neoteleostei</taxon>
        <taxon>Acanthomorphata</taxon>
        <taxon>Eupercaria</taxon>
        <taxon>Perciformes</taxon>
        <taxon>Notothenioidei</taxon>
        <taxon>Bovichtidae</taxon>
        <taxon>Cottoperca</taxon>
    </lineage>
</organism>
<protein>
    <submittedName>
        <fullName evidence="8">Caveolae-associated protein 1-like</fullName>
    </submittedName>
</protein>
<proteinExistence type="inferred from homology"/>
<reference evidence="8" key="1">
    <citation type="submission" date="2025-08" db="UniProtKB">
        <authorList>
            <consortium name="RefSeq"/>
        </authorList>
    </citation>
    <scope>IDENTIFICATION</scope>
</reference>
<name>A0A6J2RPP4_COTGO</name>
<feature type="compositionally biased region" description="Acidic residues" evidence="6">
    <location>
        <begin position="232"/>
        <end position="244"/>
    </location>
</feature>
<keyword evidence="5" id="KW-0472">Membrane</keyword>
<evidence type="ECO:0000256" key="3">
    <source>
        <dbReference type="ARBA" id="ARBA00008836"/>
    </source>
</evidence>
<feature type="region of interest" description="Disordered" evidence="6">
    <location>
        <begin position="190"/>
        <end position="251"/>
    </location>
</feature>
<evidence type="ECO:0000256" key="2">
    <source>
        <dbReference type="ARBA" id="ARBA00004496"/>
    </source>
</evidence>
<dbReference type="RefSeq" id="XP_029312196.1">
    <property type="nucleotide sequence ID" value="XM_029456336.1"/>
</dbReference>
<feature type="compositionally biased region" description="Acidic residues" evidence="6">
    <location>
        <begin position="439"/>
        <end position="461"/>
    </location>
</feature>
<evidence type="ECO:0000256" key="6">
    <source>
        <dbReference type="SAM" id="MobiDB-lite"/>
    </source>
</evidence>
<feature type="compositionally biased region" description="Basic and acidic residues" evidence="6">
    <location>
        <begin position="349"/>
        <end position="360"/>
    </location>
</feature>
<dbReference type="Proteomes" id="UP000504630">
    <property type="component" value="Chromosome 19"/>
</dbReference>
<dbReference type="FunCoup" id="A0A6J2RPP4">
    <property type="interactions" value="1318"/>
</dbReference>
<dbReference type="PANTHER" id="PTHR15240:SF3">
    <property type="entry name" value="CAVEOLAE-ASSOCIATED PROTEIN 1"/>
    <property type="match status" value="1"/>
</dbReference>
<evidence type="ECO:0000256" key="1">
    <source>
        <dbReference type="ARBA" id="ARBA00004345"/>
    </source>
</evidence>
<accession>A0A6J2RPP4</accession>
<comment type="subcellular location">
    <subcellularLocation>
        <location evidence="2">Cytoplasm</location>
    </subcellularLocation>
    <subcellularLocation>
        <location evidence="1">Membrane</location>
        <location evidence="1">Caveola</location>
    </subcellularLocation>
</comment>
<dbReference type="Pfam" id="PF15237">
    <property type="entry name" value="PTRF_SDPR"/>
    <property type="match status" value="1"/>
</dbReference>
<keyword evidence="7" id="KW-1185">Reference proteome</keyword>
<feature type="compositionally biased region" description="Basic and acidic residues" evidence="6">
    <location>
        <begin position="220"/>
        <end position="231"/>
    </location>
</feature>
<dbReference type="InterPro" id="IPR026752">
    <property type="entry name" value="Cavin_fam"/>
</dbReference>
<feature type="region of interest" description="Disordered" evidence="6">
    <location>
        <begin position="433"/>
        <end position="470"/>
    </location>
</feature>
<evidence type="ECO:0000313" key="8">
    <source>
        <dbReference type="RefSeq" id="XP_029312196.1"/>
    </source>
</evidence>
<dbReference type="OrthoDB" id="8951679at2759"/>
<dbReference type="KEGG" id="cgob:115024591"/>
<dbReference type="GO" id="GO:0030903">
    <property type="term" value="P:notochord development"/>
    <property type="evidence" value="ECO:0007669"/>
    <property type="project" value="Ensembl"/>
</dbReference>
<dbReference type="GeneID" id="115024591"/>
<dbReference type="PANTHER" id="PTHR15240">
    <property type="entry name" value="CAVIN"/>
    <property type="match status" value="1"/>
</dbReference>
<dbReference type="GO" id="GO:0042134">
    <property type="term" value="F:rRNA primary transcript binding"/>
    <property type="evidence" value="ECO:0007669"/>
    <property type="project" value="TreeGrafter"/>
</dbReference>
<dbReference type="GO" id="GO:0005901">
    <property type="term" value="C:caveola"/>
    <property type="evidence" value="ECO:0007669"/>
    <property type="project" value="UniProtKB-SubCell"/>
</dbReference>
<comment type="similarity">
    <text evidence="3">Belongs to the CAVIN family.</text>
</comment>
<dbReference type="GO" id="GO:0005737">
    <property type="term" value="C:cytoplasm"/>
    <property type="evidence" value="ECO:0007669"/>
    <property type="project" value="UniProtKB-SubCell"/>
</dbReference>
<dbReference type="GO" id="GO:0006363">
    <property type="term" value="P:termination of RNA polymerase I transcription"/>
    <property type="evidence" value="ECO:0007669"/>
    <property type="project" value="TreeGrafter"/>
</dbReference>
<feature type="region of interest" description="Disordered" evidence="6">
    <location>
        <begin position="21"/>
        <end position="62"/>
    </location>
</feature>
<sequence>MAAMEALESTSALLESHTLTEISDDEVNLPPSDDEDDALAAAKKELSTMGTEGDAAEDKDEAGKLDTQVNGVMVLTLLDKIIGAVDQIQQTQSGLEARQQDMERSVTSIQGDLTKLTKSHSTTSNSVNKMMEKVRKVSVNVKTVRATLEKQGGQIKKLESNEAELLKRRNFKVMIYQDEVKVPSKLSVSKSMKVSESVSGSRGGSLLELKEGVEDEEGGEGEKADKPHIDLSSDEEGVEIEETIEESRAERIKRSSLQRVQTLKTVFSKEKMDKNRAKTKENLEKTKQKTKDNLEKTKQKTRDNLERTKQKTKDTLEKTKQKTKDNLEKTRHNIEKKMGKLGTRMSVNPDRKQKIQTSREKVKKAFTPDHVVYARSKTAVYKVPPFTFHVKKVREGAEEVIQGTEMVEVSQDADPFSEVDGEVEEGAVEVEMEMMNGGGDEEEAEEEEEEEEEDSQDALQENEDKDRDSD</sequence>
<dbReference type="AlphaFoldDB" id="A0A6J2RPP4"/>
<dbReference type="GO" id="GO:0006361">
    <property type="term" value="P:transcription initiation at RNA polymerase I promoter"/>
    <property type="evidence" value="ECO:0007669"/>
    <property type="project" value="TreeGrafter"/>
</dbReference>
<feature type="compositionally biased region" description="Basic and acidic residues" evidence="6">
    <location>
        <begin position="267"/>
        <end position="338"/>
    </location>
</feature>
<feature type="compositionally biased region" description="Low complexity" evidence="6">
    <location>
        <begin position="190"/>
        <end position="207"/>
    </location>
</feature>
<gene>
    <name evidence="8" type="primary">LOC115024591</name>
</gene>
<feature type="region of interest" description="Disordered" evidence="6">
    <location>
        <begin position="267"/>
        <end position="362"/>
    </location>
</feature>
<evidence type="ECO:0000256" key="5">
    <source>
        <dbReference type="ARBA" id="ARBA00023136"/>
    </source>
</evidence>
<feature type="compositionally biased region" description="Acidic residues" evidence="6">
    <location>
        <begin position="22"/>
        <end position="38"/>
    </location>
</feature>
<evidence type="ECO:0000313" key="7">
    <source>
        <dbReference type="Proteomes" id="UP000504630"/>
    </source>
</evidence>